<dbReference type="RefSeq" id="WP_002691686.1">
    <property type="nucleotide sequence ID" value="NZ_CM001797.1"/>
</dbReference>
<feature type="region of interest" description="Disordered" evidence="1">
    <location>
        <begin position="1921"/>
        <end position="1942"/>
    </location>
</feature>
<accession>A0A0F6MSK1</accession>
<gene>
    <name evidence="2" type="ORF">HMPREF9723_01093</name>
</gene>
<dbReference type="PATRIC" id="fig|999434.4.peg.1135"/>
<comment type="caution">
    <text evidence="2">The sequence shown here is derived from an EMBL/GenBank/DDBJ whole genome shotgun (WGS) entry which is preliminary data.</text>
</comment>
<reference evidence="2" key="1">
    <citation type="submission" date="2012-01" db="EMBL/GenBank/DDBJ databases">
        <title>The Genome Sequence of Treponema denticola OTK.</title>
        <authorList>
            <consortium name="The Broad Institute Genome Sequencing Platform"/>
            <person name="Earl A."/>
            <person name="Ward D."/>
            <person name="Feldgarden M."/>
            <person name="Gevers D."/>
            <person name="Blanton J.M."/>
            <person name="Fenno C.J."/>
            <person name="Baranova O.V."/>
            <person name="Mathney J."/>
            <person name="Dewhirst F.E."/>
            <person name="Izard J."/>
            <person name="Young S.K."/>
            <person name="Zeng Q."/>
            <person name="Gargeya S."/>
            <person name="Fitzgerald M."/>
            <person name="Haas B."/>
            <person name="Abouelleil A."/>
            <person name="Alvarado L."/>
            <person name="Arachchi H.M."/>
            <person name="Berlin A."/>
            <person name="Chapman S.B."/>
            <person name="Gearin G."/>
            <person name="Goldberg J."/>
            <person name="Griggs A."/>
            <person name="Gujja S."/>
            <person name="Hansen M."/>
            <person name="Heiman D."/>
            <person name="Howarth C."/>
            <person name="Larimer J."/>
            <person name="Lui A."/>
            <person name="MacDonald P.J.P."/>
            <person name="McCowen C."/>
            <person name="Montmayeur A."/>
            <person name="Murphy C."/>
            <person name="Neiman D."/>
            <person name="Pearson M."/>
            <person name="Priest M."/>
            <person name="Roberts A."/>
            <person name="Saif S."/>
            <person name="Shea T."/>
            <person name="Sisk P."/>
            <person name="Stolte C."/>
            <person name="Sykes S."/>
            <person name="Wortman J."/>
            <person name="Nusbaum C."/>
            <person name="Birren B."/>
        </authorList>
    </citation>
    <scope>NUCLEOTIDE SEQUENCE [LARGE SCALE GENOMIC DNA]</scope>
    <source>
        <strain evidence="2">OTK</strain>
    </source>
</reference>
<organism evidence="2">
    <name type="scientific">Treponema denticola OTK</name>
    <dbReference type="NCBI Taxonomy" id="999434"/>
    <lineage>
        <taxon>Bacteria</taxon>
        <taxon>Pseudomonadati</taxon>
        <taxon>Spirochaetota</taxon>
        <taxon>Spirochaetia</taxon>
        <taxon>Spirochaetales</taxon>
        <taxon>Treponemataceae</taxon>
        <taxon>Treponema</taxon>
    </lineage>
</organism>
<evidence type="ECO:0000256" key="1">
    <source>
        <dbReference type="SAM" id="MobiDB-lite"/>
    </source>
</evidence>
<protein>
    <submittedName>
        <fullName evidence="2">Uncharacterized protein</fullName>
    </submittedName>
</protein>
<name>A0A0F6MSK1_TREDN</name>
<proteinExistence type="predicted"/>
<evidence type="ECO:0000313" key="2">
    <source>
        <dbReference type="EMBL" id="EMB23955.1"/>
    </source>
</evidence>
<sequence length="2184" mass="235563">MKKNRIFFSFLILILFTVFLSVTCKQNVGLGGTIDIERPEGEITYPDAGETPIRGSFVMKGYARDDDGIKSITISFKNIETKEIIGPHSVGGFTEGDGSVSWSINIDNESKGFEDPPHELVKKYPIPDGEYTAILTVTDKGGRTYETTKNYKIDNTPPVFIVQRPSRVINEDAVPSASDQADGYGAVFSVVGQAGEKNTVEKLNVHVPGTPPIDMTNMFVSNSINAQVAVSKVVSGSETDPLYGLQELDKTKPIKGALYLYDNAREYKGGNASGEGNKADWYYQWDDIYTYTIAKDYTPAVISDYFAGKRGSDKNDHDRKIRDLRNDTAALTKLKEKMIKMSEKRSIFKLDPSKSPGFKVIGVTNLPDTTSTPLSISQASPLLFKPGNETTFLVELIRNKDNTPLVGGSDLVAYNASNIEIVLLKWNGTGDAANCFKTGSNLEEKSLVKFSTLPNTSNITVSGGNLQVKCKFDTTWGEGYYAVKVRGTDTIDEPSHKFQEYDDSNTASGGFYIINFLTTGSGPRIRPIRPQGVKNTTLDIEADVRGIDSTGVVYYSIDVPVSTSPYPTTVLTKVNPSDPNDFRYKAANVNISGLDDKIHTIYFLAKAGSGSTDSDTTDFTVDKTAPTVTIRYPATDDPQAGELTISGAISDDPPSGLTPEPPTAGVKASSTKYILGKKTPAPTVSTPDYDAATAPHGWKAMDSSTKGSWNVLVNLDQVPSAEHGAAVGAYRKIPLYIFTEDEIGNKAVRELEILFNPDGTKPVVKILSPQADVTVGGTIQIFGTASAVIGGPGAVGEVYIQFSHDGNFNSTADGTFGGFTLPDGSLIPSKDWYNGGNGQLVPGTSLPGGGADWRVSINSDGSFNHATAQNQPVYFRVRAKNKDGITRGEWTEKRKIIVDKDAPLITDIKIDNASGASSPQDYELNMWLKSGKKLTAKLTDPSGIQDVKITFKNGTVETKYQKKAVGTPDSGYTAVPSGWLTDYTSGSISGYTLDLPLDISSMSGDSFSVTIEVKEKASQQLSSNSSFLFRFDTKNPVGDYGVDKHMNIGNFTSSSIMEAQLAQKVRDLGGTASSGGGCKIVAGNSVLTVTKVTGNTVEFTASPTLTGGSYSYILYKPELLIYEGSSGDWIINGVANDSGSGVKEVKAKVVVNGTSSPEITMTETDPQNRITKQLGGTVTWQGKIDLASTPPVTDGKGKLYYTITDNSGNTYSHSVDVHVKNKPIMVSAITLSTDIGGTPSSFAGGLSGALNANRDFIGKVTSTEFAFKNKDNSKIKVEFTGGQGTVKYRLKKGDDTTELQSLTTITSGSEIDLKNHLTAIGNSNGTPIEIILELWDEAHGFAVGTDTAFAKITIKTLFDALDTKSPTVVVQPFHWNKEDDNSLYQNSRANGHVEIDTSSVSGKVTLRGFAYDNVKIDTITAVLPFSSALTVTATRSGTTFNSTETMASSGAELKVTRLGADYLGYYVKWELSFDSSKIPMGADKDIKVTANDGVRNSVESGAPISMTLETVTREAENSASHSSFTSANIGQFVLFETGQKRYLARISSKNGNTITLDNSVPTDMNQAAVYDYSANKTKTSVKSVPYITGVSRNSSYNTNRARSGAIPLLRGEAGNTITGFNFEGSAPSLKITENKDGTGSSVVMANLTLSGDKKSFSFTVPDTAKDGYLHLVVNGVAAVNNTNAYTESNMEKSNTYGTEKHSDDRFVHIWRVNKEDTFKGSKNAIYPAMSKGTDGTLYASFSNYSKSEVYYSNAFTGNDAVVAGGDGTTKLFTGYDPPEETDITVNGTEVNVLYAANYHGGSDKFWGDGYDFNWNDTSPFTAGGIYLYDKDAKSTLVNNLPATPTQNRKANVYRFELFTYDNELQQFKNIRTVRSGYNIYVVYYDRLTGAVKFAWVDDSKKPDTSGQALPWCVIDGNSDVTDREGKVPDHQTNTPGANPPDNVFTFVNPDGSTAVAKPYVLNTSSFEEGLSVSNAVWESIAVTTTTQGYPVVVYMDAATGSLRLARSTKKQPTAPADWKIQKVLASSDPNSNLASDYINACVGSDGVLHIAFQNTKGQLVYVKSTNRSDTGSTKYTFGASEVLDDSGMSIDMTMNGSTPYISYVSRPNSYDAIRIAYKTSMDFNNTGTDVEGWETMTAPLNQRAANSRICIETQAKYFGTTQKMPVAVGFTTGSDYRAAFYVGK</sequence>
<dbReference type="Proteomes" id="UP000011701">
    <property type="component" value="Chromosome"/>
</dbReference>
<dbReference type="EMBL" id="AGDY01000004">
    <property type="protein sequence ID" value="EMB23955.1"/>
    <property type="molecule type" value="Genomic_DNA"/>
</dbReference>
<dbReference type="HOGENOM" id="CLU_001472_0_0_12"/>